<sequence length="330" mass="36307">MSRRFPPAALAAAVIALSSSLAHAQTMMSDAALPLNARPGECYARVYTAPQFKTVTDTVIKKAASERVNVIPERYEWTEETVMVKPASERIAQVIPAEYRWEEEQVMVKPASEKIEEVPATYKTVTQTELVKAATTEWKRGRGPVEKIDNLTGDIMCLVEVPAEYRTITRSEVETPASTRRVTIPAEYQAVRRQVLVKEAEVRKEAVPAQYQTVRVRKLVEAAREERIAIPAEYQTVTRQEKVADGHMVWSQVLCETNATPETVHALQTALQNAGYAPGKIDGRLGAGTADAVRRYQKANGLAEGGITLEVLQRLGVSTSHISASGAGTY</sequence>
<gene>
    <name evidence="3" type="ORF">WQQ_15010</name>
</gene>
<protein>
    <recommendedName>
        <fullName evidence="2">Peptidoglycan binding-like domain-containing protein</fullName>
    </recommendedName>
</protein>
<dbReference type="RefSeq" id="WP_007184453.1">
    <property type="nucleotide sequence ID" value="NZ_AKGD01000001.1"/>
</dbReference>
<accession>I7ZHI8</accession>
<organism evidence="3 4">
    <name type="scientific">Hydrocarboniphaga effusa AP103</name>
    <dbReference type="NCBI Taxonomy" id="1172194"/>
    <lineage>
        <taxon>Bacteria</taxon>
        <taxon>Pseudomonadati</taxon>
        <taxon>Pseudomonadota</taxon>
        <taxon>Gammaproteobacteria</taxon>
        <taxon>Nevskiales</taxon>
        <taxon>Nevskiaceae</taxon>
        <taxon>Hydrocarboniphaga</taxon>
    </lineage>
</organism>
<dbReference type="OrthoDB" id="7622008at2"/>
<proteinExistence type="predicted"/>
<name>I7ZHI8_9GAMM</name>
<keyword evidence="4" id="KW-1185">Reference proteome</keyword>
<dbReference type="SUPFAM" id="SSF47090">
    <property type="entry name" value="PGBD-like"/>
    <property type="match status" value="1"/>
</dbReference>
<reference evidence="3 4" key="1">
    <citation type="journal article" date="2012" name="J. Bacteriol.">
        <title>Genome Sequence of n-Alkane-Degrading Hydrocarboniphaga effusa Strain AP103T (ATCC BAA-332T).</title>
        <authorList>
            <person name="Chang H.K."/>
            <person name="Zylstra G.J."/>
            <person name="Chae J.C."/>
        </authorList>
    </citation>
    <scope>NUCLEOTIDE SEQUENCE [LARGE SCALE GENOMIC DNA]</scope>
    <source>
        <strain evidence="3 4">AP103</strain>
    </source>
</reference>
<evidence type="ECO:0000313" key="3">
    <source>
        <dbReference type="EMBL" id="EIT71364.1"/>
    </source>
</evidence>
<dbReference type="Gene3D" id="1.10.101.10">
    <property type="entry name" value="PGBD-like superfamily/PGBD"/>
    <property type="match status" value="1"/>
</dbReference>
<dbReference type="Proteomes" id="UP000003704">
    <property type="component" value="Unassembled WGS sequence"/>
</dbReference>
<dbReference type="STRING" id="1172194.WQQ_15010"/>
<dbReference type="AlphaFoldDB" id="I7ZHI8"/>
<evidence type="ECO:0000259" key="2">
    <source>
        <dbReference type="Pfam" id="PF01471"/>
    </source>
</evidence>
<feature type="domain" description="Peptidoglycan binding-like" evidence="2">
    <location>
        <begin position="262"/>
        <end position="307"/>
    </location>
</feature>
<evidence type="ECO:0000256" key="1">
    <source>
        <dbReference type="SAM" id="SignalP"/>
    </source>
</evidence>
<dbReference type="InterPro" id="IPR036365">
    <property type="entry name" value="PGBD-like_sf"/>
</dbReference>
<feature type="chain" id="PRO_5003712991" description="Peptidoglycan binding-like domain-containing protein" evidence="1">
    <location>
        <begin position="25"/>
        <end position="330"/>
    </location>
</feature>
<feature type="signal peptide" evidence="1">
    <location>
        <begin position="1"/>
        <end position="24"/>
    </location>
</feature>
<evidence type="ECO:0000313" key="4">
    <source>
        <dbReference type="Proteomes" id="UP000003704"/>
    </source>
</evidence>
<keyword evidence="1" id="KW-0732">Signal</keyword>
<dbReference type="EMBL" id="AKGD01000001">
    <property type="protein sequence ID" value="EIT71364.1"/>
    <property type="molecule type" value="Genomic_DNA"/>
</dbReference>
<dbReference type="InterPro" id="IPR036366">
    <property type="entry name" value="PGBDSf"/>
</dbReference>
<dbReference type="Pfam" id="PF01471">
    <property type="entry name" value="PG_binding_1"/>
    <property type="match status" value="1"/>
</dbReference>
<dbReference type="InterPro" id="IPR002477">
    <property type="entry name" value="Peptidoglycan-bd-like"/>
</dbReference>
<comment type="caution">
    <text evidence="3">The sequence shown here is derived from an EMBL/GenBank/DDBJ whole genome shotgun (WGS) entry which is preliminary data.</text>
</comment>